<protein>
    <submittedName>
        <fullName evidence="1">Uncharacterized protein</fullName>
    </submittedName>
</protein>
<evidence type="ECO:0000313" key="1">
    <source>
        <dbReference type="EMBL" id="MBX52776.1"/>
    </source>
</evidence>
<dbReference type="EMBL" id="GGEC01072292">
    <property type="protein sequence ID" value="MBX52776.1"/>
    <property type="molecule type" value="Transcribed_RNA"/>
</dbReference>
<accession>A0A2P2PDI7</accession>
<sequence>MYSQTYQNGGWFYNWNFKNPMYVVPLPVKLL</sequence>
<name>A0A2P2PDI7_RHIMU</name>
<proteinExistence type="predicted"/>
<organism evidence="1">
    <name type="scientific">Rhizophora mucronata</name>
    <name type="common">Asiatic mangrove</name>
    <dbReference type="NCBI Taxonomy" id="61149"/>
    <lineage>
        <taxon>Eukaryota</taxon>
        <taxon>Viridiplantae</taxon>
        <taxon>Streptophyta</taxon>
        <taxon>Embryophyta</taxon>
        <taxon>Tracheophyta</taxon>
        <taxon>Spermatophyta</taxon>
        <taxon>Magnoliopsida</taxon>
        <taxon>eudicotyledons</taxon>
        <taxon>Gunneridae</taxon>
        <taxon>Pentapetalae</taxon>
        <taxon>rosids</taxon>
        <taxon>fabids</taxon>
        <taxon>Malpighiales</taxon>
        <taxon>Rhizophoraceae</taxon>
        <taxon>Rhizophora</taxon>
    </lineage>
</organism>
<reference evidence="1" key="1">
    <citation type="submission" date="2018-02" db="EMBL/GenBank/DDBJ databases">
        <title>Rhizophora mucronata_Transcriptome.</title>
        <authorList>
            <person name="Meera S.P."/>
            <person name="Sreeshan A."/>
            <person name="Augustine A."/>
        </authorList>
    </citation>
    <scope>NUCLEOTIDE SEQUENCE</scope>
    <source>
        <tissue evidence="1">Leaf</tissue>
    </source>
</reference>
<dbReference type="AlphaFoldDB" id="A0A2P2PDI7"/>